<feature type="transmembrane region" description="Helical" evidence="10">
    <location>
        <begin position="140"/>
        <end position="160"/>
    </location>
</feature>
<dbReference type="CDD" id="cd00637">
    <property type="entry name" value="7tm_classA_rhodopsin-like"/>
    <property type="match status" value="1"/>
</dbReference>
<dbReference type="GO" id="GO:0007189">
    <property type="term" value="P:adenylate cyclase-activating G protein-coupled receptor signaling pathway"/>
    <property type="evidence" value="ECO:0000318"/>
    <property type="project" value="GO_Central"/>
</dbReference>
<dbReference type="GO" id="GO:0007204">
    <property type="term" value="P:positive regulation of cytosolic calcium ion concentration"/>
    <property type="evidence" value="ECO:0000318"/>
    <property type="project" value="GO_Central"/>
</dbReference>
<feature type="transmembrane region" description="Helical" evidence="10">
    <location>
        <begin position="58"/>
        <end position="80"/>
    </location>
</feature>
<keyword evidence="2" id="KW-1003">Cell membrane</keyword>
<dbReference type="GO" id="GO:0006954">
    <property type="term" value="P:inflammatory response"/>
    <property type="evidence" value="ECO:0000318"/>
    <property type="project" value="GO_Central"/>
</dbReference>
<keyword evidence="6 10" id="KW-0472">Membrane</keyword>
<evidence type="ECO:0000256" key="9">
    <source>
        <dbReference type="ARBA" id="ARBA00023224"/>
    </source>
</evidence>
<dbReference type="PhylomeDB" id="B3RJX1"/>
<dbReference type="eggNOG" id="KOG3656">
    <property type="taxonomic scope" value="Eukaryota"/>
</dbReference>
<dbReference type="EMBL" id="DS985241">
    <property type="protein sequence ID" value="EDV29858.1"/>
    <property type="molecule type" value="Genomic_DNA"/>
</dbReference>
<dbReference type="Pfam" id="PF00001">
    <property type="entry name" value="7tm_1"/>
    <property type="match status" value="1"/>
</dbReference>
<dbReference type="InterPro" id="IPR008365">
    <property type="entry name" value="Prostanoid_rcpt"/>
</dbReference>
<feature type="transmembrane region" description="Helical" evidence="10">
    <location>
        <begin position="273"/>
        <end position="292"/>
    </location>
</feature>
<dbReference type="InterPro" id="IPR000276">
    <property type="entry name" value="GPCR_Rhodpsn"/>
</dbReference>
<dbReference type="InParanoid" id="B3RJX1"/>
<dbReference type="PANTHER" id="PTHR11866:SF16">
    <property type="entry name" value="PROSTAGLANDIN E2 RECEPTOR EP4 SUBTYPE-LIKE PROTEIN"/>
    <property type="match status" value="1"/>
</dbReference>
<comment type="subcellular location">
    <subcellularLocation>
        <location evidence="1">Cell membrane</location>
        <topology evidence="1">Multi-pass membrane protein</topology>
    </subcellularLocation>
</comment>
<keyword evidence="4 10" id="KW-1133">Transmembrane helix</keyword>
<keyword evidence="13" id="KW-1185">Reference proteome</keyword>
<reference evidence="12 13" key="1">
    <citation type="journal article" date="2008" name="Nature">
        <title>The Trichoplax genome and the nature of placozoans.</title>
        <authorList>
            <person name="Srivastava M."/>
            <person name="Begovic E."/>
            <person name="Chapman J."/>
            <person name="Putnam N.H."/>
            <person name="Hellsten U."/>
            <person name="Kawashima T."/>
            <person name="Kuo A."/>
            <person name="Mitros T."/>
            <person name="Salamov A."/>
            <person name="Carpenter M.L."/>
            <person name="Signorovitch A.Y."/>
            <person name="Moreno M.A."/>
            <person name="Kamm K."/>
            <person name="Grimwood J."/>
            <person name="Schmutz J."/>
            <person name="Shapiro H."/>
            <person name="Grigoriev I.V."/>
            <person name="Buss L.W."/>
            <person name="Schierwater B."/>
            <person name="Dellaporta S.L."/>
            <person name="Rokhsar D.S."/>
        </authorList>
    </citation>
    <scope>NUCLEOTIDE SEQUENCE [LARGE SCALE GENOMIC DNA]</scope>
    <source>
        <strain evidence="12 13">Grell-BS-1999</strain>
    </source>
</reference>
<dbReference type="GO" id="GO:0004930">
    <property type="term" value="F:G protein-coupled receptor activity"/>
    <property type="evidence" value="ECO:0007669"/>
    <property type="project" value="UniProtKB-KW"/>
</dbReference>
<dbReference type="CTD" id="6749553"/>
<protein>
    <recommendedName>
        <fullName evidence="11">G-protein coupled receptors family 1 profile domain-containing protein</fullName>
    </recommendedName>
</protein>
<accession>B3RJX1</accession>
<feature type="transmembrane region" description="Helical" evidence="10">
    <location>
        <begin position="22"/>
        <end position="46"/>
    </location>
</feature>
<keyword evidence="3 10" id="KW-0812">Transmembrane</keyword>
<evidence type="ECO:0000256" key="1">
    <source>
        <dbReference type="ARBA" id="ARBA00004651"/>
    </source>
</evidence>
<evidence type="ECO:0000256" key="7">
    <source>
        <dbReference type="ARBA" id="ARBA00023170"/>
    </source>
</evidence>
<proteinExistence type="predicted"/>
<dbReference type="GO" id="GO:0005886">
    <property type="term" value="C:plasma membrane"/>
    <property type="evidence" value="ECO:0000318"/>
    <property type="project" value="GO_Central"/>
</dbReference>
<dbReference type="KEGG" id="tad:TRIADDRAFT_52708"/>
<keyword evidence="9" id="KW-0807">Transducer</keyword>
<keyword evidence="8" id="KW-0325">Glycoprotein</keyword>
<evidence type="ECO:0000313" key="12">
    <source>
        <dbReference type="EMBL" id="EDV29858.1"/>
    </source>
</evidence>
<dbReference type="PRINTS" id="PR00237">
    <property type="entry name" value="GPCRRHODOPSN"/>
</dbReference>
<dbReference type="Proteomes" id="UP000009022">
    <property type="component" value="Unassembled WGS sequence"/>
</dbReference>
<organism evidence="12 13">
    <name type="scientific">Trichoplax adhaerens</name>
    <name type="common">Trichoplax reptans</name>
    <dbReference type="NCBI Taxonomy" id="10228"/>
    <lineage>
        <taxon>Eukaryota</taxon>
        <taxon>Metazoa</taxon>
        <taxon>Placozoa</taxon>
        <taxon>Uniplacotomia</taxon>
        <taxon>Trichoplacea</taxon>
        <taxon>Trichoplacidae</taxon>
        <taxon>Trichoplax</taxon>
    </lineage>
</organism>
<dbReference type="RefSeq" id="XP_002109060.1">
    <property type="nucleotide sequence ID" value="XM_002109024.1"/>
</dbReference>
<dbReference type="OMA" id="MSICLAY"/>
<evidence type="ECO:0000256" key="8">
    <source>
        <dbReference type="ARBA" id="ARBA00023180"/>
    </source>
</evidence>
<gene>
    <name evidence="12" type="ORF">TRIADDRAFT_52708</name>
</gene>
<keyword evidence="5" id="KW-0297">G-protein coupled receptor</keyword>
<dbReference type="Gene3D" id="1.20.1070.10">
    <property type="entry name" value="Rhodopsin 7-helix transmembrane proteins"/>
    <property type="match status" value="1"/>
</dbReference>
<evidence type="ECO:0000256" key="5">
    <source>
        <dbReference type="ARBA" id="ARBA00023040"/>
    </source>
</evidence>
<name>B3RJX1_TRIAD</name>
<feature type="domain" description="G-protein coupled receptors family 1 profile" evidence="11">
    <location>
        <begin position="38"/>
        <end position="289"/>
    </location>
</feature>
<feature type="transmembrane region" description="Helical" evidence="10">
    <location>
        <begin position="188"/>
        <end position="211"/>
    </location>
</feature>
<dbReference type="InterPro" id="IPR017452">
    <property type="entry name" value="GPCR_Rhodpsn_7TM"/>
</dbReference>
<evidence type="ECO:0000259" key="11">
    <source>
        <dbReference type="PROSITE" id="PS50262"/>
    </source>
</evidence>
<evidence type="ECO:0000256" key="10">
    <source>
        <dbReference type="SAM" id="Phobius"/>
    </source>
</evidence>
<evidence type="ECO:0000313" key="13">
    <source>
        <dbReference type="Proteomes" id="UP000009022"/>
    </source>
</evidence>
<dbReference type="OrthoDB" id="5959154at2759"/>
<dbReference type="PROSITE" id="PS50262">
    <property type="entry name" value="G_PROTEIN_RECEP_F1_2"/>
    <property type="match status" value="1"/>
</dbReference>
<dbReference type="AlphaFoldDB" id="B3RJX1"/>
<evidence type="ECO:0000256" key="6">
    <source>
        <dbReference type="ARBA" id="ARBA00023136"/>
    </source>
</evidence>
<feature type="transmembrane region" description="Helical" evidence="10">
    <location>
        <begin position="232"/>
        <end position="253"/>
    </location>
</feature>
<dbReference type="SUPFAM" id="SSF81321">
    <property type="entry name" value="Family A G protein-coupled receptor-like"/>
    <property type="match status" value="1"/>
</dbReference>
<evidence type="ECO:0000256" key="4">
    <source>
        <dbReference type="ARBA" id="ARBA00022989"/>
    </source>
</evidence>
<dbReference type="HOGENOM" id="CLU_714414_0_0_1"/>
<dbReference type="FunCoup" id="B3RJX1">
    <property type="interactions" value="253"/>
</dbReference>
<evidence type="ECO:0000256" key="3">
    <source>
        <dbReference type="ARBA" id="ARBA00022692"/>
    </source>
</evidence>
<feature type="transmembrane region" description="Helical" evidence="10">
    <location>
        <begin position="100"/>
        <end position="119"/>
    </location>
</feature>
<keyword evidence="7" id="KW-0675">Receptor</keyword>
<dbReference type="PANTHER" id="PTHR11866">
    <property type="entry name" value="G-PROTEIN COUPLED RECEPTOR FAMILY 1 MEMBER"/>
    <property type="match status" value="1"/>
</dbReference>
<dbReference type="GeneID" id="6749553"/>
<sequence>MLNNGSSAFIPTLAPSSMERNWGAFIVFCLCCVVLILGDILTLITMKMKAKKELLKHDIMVISLATNDIISCLLISPFVIGTFISPTGTFGNTDTCRMLGYFRTFTCGSSLCIVLLMSLERRLAILTPFYYRLNVTSKQVVISILVGMSICLAYAALPLVGVGQYGRSKPRGLCFLRLTNPIDSGSRAMTISLAVVVSLILLGILICNIQVLHSIFETLREAKTFKEKARQACPLCKLTIGVSIVSCVCYSPLIIYDVLLNFDVKMSVTVEIWIQNSIWIHMALNPIIYGAAREHLRHYFCHIMRVVCFGMCFKDFSNEISQEETSMLKRLQRKIESRGNLLGSARTSIAMMTPTLSTDKIDKVDEITEDTDVLKIEITPTQMACKL</sequence>
<evidence type="ECO:0000256" key="2">
    <source>
        <dbReference type="ARBA" id="ARBA00022475"/>
    </source>
</evidence>